<evidence type="ECO:0000259" key="1">
    <source>
        <dbReference type="PROSITE" id="PS51340"/>
    </source>
</evidence>
<dbReference type="SUPFAM" id="SSF141673">
    <property type="entry name" value="MOSC N-terminal domain-like"/>
    <property type="match status" value="1"/>
</dbReference>
<dbReference type="PROSITE" id="PS51340">
    <property type="entry name" value="MOSC"/>
    <property type="match status" value="1"/>
</dbReference>
<dbReference type="GO" id="GO:0003824">
    <property type="term" value="F:catalytic activity"/>
    <property type="evidence" value="ECO:0007669"/>
    <property type="project" value="InterPro"/>
</dbReference>
<keyword evidence="3" id="KW-1185">Reference proteome</keyword>
<dbReference type="Pfam" id="PF03473">
    <property type="entry name" value="MOSC"/>
    <property type="match status" value="1"/>
</dbReference>
<dbReference type="InterPro" id="IPR005302">
    <property type="entry name" value="MoCF_Sase_C"/>
</dbReference>
<dbReference type="Proteomes" id="UP000813824">
    <property type="component" value="Unassembled WGS sequence"/>
</dbReference>
<feature type="domain" description="MOSC" evidence="1">
    <location>
        <begin position="171"/>
        <end position="348"/>
    </location>
</feature>
<dbReference type="PANTHER" id="PTHR14237:SF19">
    <property type="entry name" value="MITOCHONDRIAL AMIDOXIME REDUCING COMPONENT 1"/>
    <property type="match status" value="1"/>
</dbReference>
<organism evidence="2 3">
    <name type="scientific">Cristinia sonorae</name>
    <dbReference type="NCBI Taxonomy" id="1940300"/>
    <lineage>
        <taxon>Eukaryota</taxon>
        <taxon>Fungi</taxon>
        <taxon>Dikarya</taxon>
        <taxon>Basidiomycota</taxon>
        <taxon>Agaricomycotina</taxon>
        <taxon>Agaricomycetes</taxon>
        <taxon>Agaricomycetidae</taxon>
        <taxon>Agaricales</taxon>
        <taxon>Pleurotineae</taxon>
        <taxon>Stephanosporaceae</taxon>
        <taxon>Cristinia</taxon>
    </lineage>
</organism>
<accession>A0A8K0UMR3</accession>
<dbReference type="InterPro" id="IPR011037">
    <property type="entry name" value="Pyrv_Knase-like_insert_dom_sf"/>
</dbReference>
<evidence type="ECO:0000313" key="3">
    <source>
        <dbReference type="Proteomes" id="UP000813824"/>
    </source>
</evidence>
<dbReference type="GO" id="GO:0030170">
    <property type="term" value="F:pyridoxal phosphate binding"/>
    <property type="evidence" value="ECO:0007669"/>
    <property type="project" value="InterPro"/>
</dbReference>
<dbReference type="Pfam" id="PF03476">
    <property type="entry name" value="MOSC_N"/>
    <property type="match status" value="1"/>
</dbReference>
<dbReference type="SUPFAM" id="SSF50800">
    <property type="entry name" value="PK beta-barrel domain-like"/>
    <property type="match status" value="1"/>
</dbReference>
<proteinExistence type="predicted"/>
<dbReference type="OrthoDB" id="17255at2759"/>
<dbReference type="EMBL" id="JAEVFJ010000018">
    <property type="protein sequence ID" value="KAH8099787.1"/>
    <property type="molecule type" value="Genomic_DNA"/>
</dbReference>
<gene>
    <name evidence="2" type="ORF">BXZ70DRAFT_1000655</name>
</gene>
<protein>
    <submittedName>
        <fullName evidence="2">MOSC domain-containing protein</fullName>
    </submittedName>
</protein>
<sequence length="355" mass="39182">MASGSDPSKVDTSDPLVNKHVDKAQIRQEDVRVSNILVHPIKSCRGTSVTEAFYTPKGLQYDRDWCIIDAKTHEVLTARTLATTVLVVPRLEVDAASPYGGYLVVDVPNGEDGVITFSVPITPTEDILKTWPHISDIMMFNTFKMDGYIVQPLNPSDPSPSDILSQYFKRDVLLAMKGPEERVSPGTSAFPKLDAPVKYQDAFPLLIASEESLQALNDATDRALAATDDPSDPHRVAGMKKEKWRNRKLNIERFRPNIVVKGAGVPFAEDLWREIVIGDNTVPITVVCRCSRCLLPNVDTTTAERDTAVPYKVMLKFGKSETSSPMFGCNAAPEGNGVLRVGDKVIVKRWIEQVA</sequence>
<dbReference type="InterPro" id="IPR005303">
    <property type="entry name" value="MOCOS_middle"/>
</dbReference>
<dbReference type="AlphaFoldDB" id="A0A8K0UMR3"/>
<name>A0A8K0UMR3_9AGAR</name>
<reference evidence="2" key="1">
    <citation type="journal article" date="2021" name="New Phytol.">
        <title>Evolutionary innovations through gain and loss of genes in the ectomycorrhizal Boletales.</title>
        <authorList>
            <person name="Wu G."/>
            <person name="Miyauchi S."/>
            <person name="Morin E."/>
            <person name="Kuo A."/>
            <person name="Drula E."/>
            <person name="Varga T."/>
            <person name="Kohler A."/>
            <person name="Feng B."/>
            <person name="Cao Y."/>
            <person name="Lipzen A."/>
            <person name="Daum C."/>
            <person name="Hundley H."/>
            <person name="Pangilinan J."/>
            <person name="Johnson J."/>
            <person name="Barry K."/>
            <person name="LaButti K."/>
            <person name="Ng V."/>
            <person name="Ahrendt S."/>
            <person name="Min B."/>
            <person name="Choi I.G."/>
            <person name="Park H."/>
            <person name="Plett J.M."/>
            <person name="Magnuson J."/>
            <person name="Spatafora J.W."/>
            <person name="Nagy L.G."/>
            <person name="Henrissat B."/>
            <person name="Grigoriev I.V."/>
            <person name="Yang Z.L."/>
            <person name="Xu J."/>
            <person name="Martin F.M."/>
        </authorList>
    </citation>
    <scope>NUCLEOTIDE SEQUENCE</scope>
    <source>
        <strain evidence="2">KKN 215</strain>
    </source>
</reference>
<dbReference type="GO" id="GO:0030151">
    <property type="term" value="F:molybdenum ion binding"/>
    <property type="evidence" value="ECO:0007669"/>
    <property type="project" value="InterPro"/>
</dbReference>
<dbReference type="PANTHER" id="PTHR14237">
    <property type="entry name" value="MOLYBDOPTERIN COFACTOR SULFURASE MOSC"/>
    <property type="match status" value="1"/>
</dbReference>
<comment type="caution">
    <text evidence="2">The sequence shown here is derived from an EMBL/GenBank/DDBJ whole genome shotgun (WGS) entry which is preliminary data.</text>
</comment>
<evidence type="ECO:0000313" key="2">
    <source>
        <dbReference type="EMBL" id="KAH8099787.1"/>
    </source>
</evidence>